<evidence type="ECO:0000313" key="3">
    <source>
        <dbReference type="Proteomes" id="UP000663879"/>
    </source>
</evidence>
<dbReference type="InterPro" id="IPR011992">
    <property type="entry name" value="EF-hand-dom_pair"/>
</dbReference>
<feature type="domain" description="Death" evidence="1">
    <location>
        <begin position="241"/>
        <end position="308"/>
    </location>
</feature>
<dbReference type="Proteomes" id="UP000663879">
    <property type="component" value="Unassembled WGS sequence"/>
</dbReference>
<dbReference type="InterPro" id="IPR011029">
    <property type="entry name" value="DEATH-like_dom_sf"/>
</dbReference>
<evidence type="ECO:0000259" key="1">
    <source>
        <dbReference type="PROSITE" id="PS50017"/>
    </source>
</evidence>
<keyword evidence="3" id="KW-1185">Reference proteome</keyword>
<dbReference type="AlphaFoldDB" id="A0A813MR37"/>
<sequence length="308" mass="35224">MGAYRSVFEKNEEEKKINLSPSKGDWITGHADLTGLAVVEVQRLWIRFNQLGCDAKGYLPKRQIERGELSRDIFMKNIISNIPKEKDGSFSFLVFLKFMQWVESADLQQKLKYIFNFLNNGDDLNLDIIDKLLRKLYPNSGNNEIKDLTEIFMNDLDPKKTGKISEKQFVNNILSNYDESQLNSLLKFELIPDEALREANMQPSLAGSQLNMRNQNDKSELVKELDDDLLGDIAIKAGKKDWEKLASKLGYSSKDIQSAKSSNNGDPINTIYSILLDWRDQDPYLATKDRLKGYLVDSRMPDVAALLK</sequence>
<dbReference type="CDD" id="cd01670">
    <property type="entry name" value="Death"/>
    <property type="match status" value="1"/>
</dbReference>
<dbReference type="PROSITE" id="PS50017">
    <property type="entry name" value="DEATH_DOMAIN"/>
    <property type="match status" value="1"/>
</dbReference>
<protein>
    <recommendedName>
        <fullName evidence="1">Death domain-containing protein</fullName>
    </recommendedName>
</protein>
<comment type="caution">
    <text evidence="2">The sequence shown here is derived from an EMBL/GenBank/DDBJ whole genome shotgun (WGS) entry which is preliminary data.</text>
</comment>
<dbReference type="EMBL" id="CAJNOC010000217">
    <property type="protein sequence ID" value="CAF0728665.1"/>
    <property type="molecule type" value="Genomic_DNA"/>
</dbReference>
<reference evidence="2" key="1">
    <citation type="submission" date="2021-02" db="EMBL/GenBank/DDBJ databases">
        <authorList>
            <person name="Nowell W R."/>
        </authorList>
    </citation>
    <scope>NUCLEOTIDE SEQUENCE</scope>
    <source>
        <strain evidence="2">Ploen Becks lab</strain>
    </source>
</reference>
<proteinExistence type="predicted"/>
<evidence type="ECO:0000313" key="2">
    <source>
        <dbReference type="EMBL" id="CAF0728665.1"/>
    </source>
</evidence>
<organism evidence="2 3">
    <name type="scientific">Brachionus calyciflorus</name>
    <dbReference type="NCBI Taxonomy" id="104777"/>
    <lineage>
        <taxon>Eukaryota</taxon>
        <taxon>Metazoa</taxon>
        <taxon>Spiralia</taxon>
        <taxon>Gnathifera</taxon>
        <taxon>Rotifera</taxon>
        <taxon>Eurotatoria</taxon>
        <taxon>Monogononta</taxon>
        <taxon>Pseudotrocha</taxon>
        <taxon>Ploima</taxon>
        <taxon>Brachionidae</taxon>
        <taxon>Brachionus</taxon>
    </lineage>
</organism>
<dbReference type="Gene3D" id="1.10.238.10">
    <property type="entry name" value="EF-hand"/>
    <property type="match status" value="1"/>
</dbReference>
<dbReference type="OrthoDB" id="20872at2759"/>
<dbReference type="GO" id="GO:0007165">
    <property type="term" value="P:signal transduction"/>
    <property type="evidence" value="ECO:0007669"/>
    <property type="project" value="InterPro"/>
</dbReference>
<dbReference type="Pfam" id="PF00531">
    <property type="entry name" value="Death"/>
    <property type="match status" value="1"/>
</dbReference>
<dbReference type="InterPro" id="IPR000488">
    <property type="entry name" value="Death_dom"/>
</dbReference>
<dbReference type="SUPFAM" id="SSF47473">
    <property type="entry name" value="EF-hand"/>
    <property type="match status" value="1"/>
</dbReference>
<gene>
    <name evidence="2" type="ORF">OXX778_LOCUS2691</name>
</gene>
<dbReference type="Gene3D" id="1.10.533.10">
    <property type="entry name" value="Death Domain, Fas"/>
    <property type="match status" value="1"/>
</dbReference>
<dbReference type="SUPFAM" id="SSF47986">
    <property type="entry name" value="DEATH domain"/>
    <property type="match status" value="1"/>
</dbReference>
<name>A0A813MR37_9BILA</name>
<accession>A0A813MR37</accession>